<keyword evidence="7" id="KW-0813">Transport</keyword>
<comment type="subcellular location">
    <subcellularLocation>
        <location evidence="3">Cytoplasmic vesicle</location>
        <location evidence="3">Autophagosome</location>
    </subcellularLocation>
    <subcellularLocation>
        <location evidence="1">Cytoplasmic vesicle</location>
        <location evidence="1">Clathrin-coated vesicle</location>
    </subcellularLocation>
    <subcellularLocation>
        <location evidence="2">Early endosome</location>
    </subcellularLocation>
    <subcellularLocation>
        <location evidence="4">Late endosome membrane</location>
        <topology evidence="4">Peripheral membrane protein</topology>
        <orientation evidence="4">Cytoplasmic side</orientation>
    </subcellularLocation>
    <subcellularLocation>
        <location evidence="5">Lysosome membrane</location>
        <topology evidence="5">Peripheral membrane protein</topology>
        <orientation evidence="5">Cytoplasmic side</orientation>
    </subcellularLocation>
</comment>
<comment type="function">
    <text evidence="14">Plays a role in vesicle-mediated protein trafficking to lysosomal compartments including the endocytic membrane transport and autophagic pathways. Believed to act as a core component of the putative HOPS and CORVET endosomal tethering complexes which are proposed to be involved in the Rab5-to-Rab7 endosome conversion probably implicating MON1A/B, and via binding SNAREs and SNARE complexes to mediate tethering and docking events during SNARE-mediated membrane fusion. The HOPS complex is proposed to be recruited to Rab7 on the late endosomal membrane and to regulate late endocytic, phagocytic and autophagic traffic towards lysosomes. The CORVET complex is proposed to function as a Rab5 effector to mediate early endosome fusion probably in specific endosome subpopulations. Required for fusion of endosomes and autophagosomes with lysosomes; the function is dependent on its association with VPS16 but not VIPAS39. The function in autophagosome-lysosome fusion implicates STX17 but not UVRAG.</text>
</comment>
<sequence length="638" mass="72833">MAAHLSYGKVNLNILREAARKDLREFLDKCAGSKAIVWDEYLTGPFGLIAQYSLLKEHEVEKMFTLKSGKLPNADVKNIIFFVRPRLELMDIIAKNVQRYVTSFIITLHKVTKQDKIPTSSFRLCVLRIVLDCALFSEDRLHSSRDFHILFVPRRSMLCEQRLKDQGVLGSFINMEEYILDLIPYDGDLLSMEYESAFRECYLENDQTSLYHTAKGLMTLQALYGTIPQIYGKGDCARHVANMMLRMKREFAGIQNQILPVFDTLLLLDRNVDLLTPLATQLTYEGLIDEIYGINNGYVKLPPEKFAQMKQGEASKDLPTEPKKLQLNSAEELYAEIRDKNFNAVGAALSKKAKIISAAFEERHNAKTVGEIKQFVSQLPHMQAARSSLANHTSIAELVKDITTSEAFFDSLTVEQEFMTGVDTDKVNTYIEDCIAQKDPLIKILRLVCMQSVCNNGLKQKVLDYYKREILQTYGYEHILTLHNLEKVGLLKPQTSSRNNYPTIRKTLKLWMEDANEQNPNDISYVYSGYAPLSIRLTQVLARPGWRSIEEVLKMLPGPHFEERQQLPSGLHKKRQQGENRTTLVFFLGGVTYAEIAALRFLSQMEDSGMEYIIATTKLINGTTWIKTLMEGISWSPK</sequence>
<keyword evidence="8" id="KW-0967">Endosome</keyword>
<evidence type="ECO:0000256" key="13">
    <source>
        <dbReference type="ARBA" id="ARBA00039493"/>
    </source>
</evidence>
<evidence type="ECO:0000256" key="1">
    <source>
        <dbReference type="ARBA" id="ARBA00004132"/>
    </source>
</evidence>
<evidence type="ECO:0000256" key="7">
    <source>
        <dbReference type="ARBA" id="ARBA00022448"/>
    </source>
</evidence>
<keyword evidence="11" id="KW-0458">Lysosome</keyword>
<evidence type="ECO:0000256" key="4">
    <source>
        <dbReference type="ARBA" id="ARBA00004492"/>
    </source>
</evidence>
<dbReference type="Gene3D" id="3.90.830.10">
    <property type="entry name" value="Syntaxin Binding Protein 1, Chain A, domain 2"/>
    <property type="match status" value="1"/>
</dbReference>
<comment type="similarity">
    <text evidence="6">Belongs to the STXBP/unc-18/SEC1 family.</text>
</comment>
<keyword evidence="12" id="KW-0968">Cytoplasmic vesicle</keyword>
<evidence type="ECO:0000256" key="11">
    <source>
        <dbReference type="ARBA" id="ARBA00023228"/>
    </source>
</evidence>
<evidence type="ECO:0000256" key="12">
    <source>
        <dbReference type="ARBA" id="ARBA00023329"/>
    </source>
</evidence>
<dbReference type="GeneTree" id="ENSGT00940000155165"/>
<evidence type="ECO:0000256" key="6">
    <source>
        <dbReference type="ARBA" id="ARBA00009884"/>
    </source>
</evidence>
<dbReference type="FunFam" id="3.40.50.1910:FF:000008">
    <property type="entry name" value="vacuolar protein sorting-associated protein 33A isoform X2"/>
    <property type="match status" value="1"/>
</dbReference>
<dbReference type="GO" id="GO:0005765">
    <property type="term" value="C:lysosomal membrane"/>
    <property type="evidence" value="ECO:0007669"/>
    <property type="project" value="UniProtKB-SubCell"/>
</dbReference>
<dbReference type="InterPro" id="IPR043155">
    <property type="entry name" value="VPS33_dom3b"/>
</dbReference>
<evidence type="ECO:0000256" key="3">
    <source>
        <dbReference type="ARBA" id="ARBA00004419"/>
    </source>
</evidence>
<protein>
    <recommendedName>
        <fullName evidence="13">Vacuolar protein sorting-associated protein 33A</fullName>
    </recommendedName>
</protein>
<dbReference type="InterPro" id="IPR043154">
    <property type="entry name" value="Sec-1-like_dom1"/>
</dbReference>
<dbReference type="AlphaFoldDB" id="A0A8C7Z478"/>
<dbReference type="InterPro" id="IPR001619">
    <property type="entry name" value="Sec1-like"/>
</dbReference>
<dbReference type="GO" id="GO:0016192">
    <property type="term" value="P:vesicle-mediated transport"/>
    <property type="evidence" value="ECO:0007669"/>
    <property type="project" value="InterPro"/>
</dbReference>
<evidence type="ECO:0000256" key="10">
    <source>
        <dbReference type="ARBA" id="ARBA00023136"/>
    </source>
</evidence>
<dbReference type="Gene3D" id="1.25.40.850">
    <property type="match status" value="1"/>
</dbReference>
<evidence type="ECO:0000256" key="5">
    <source>
        <dbReference type="ARBA" id="ARBA00004630"/>
    </source>
</evidence>
<keyword evidence="16" id="KW-1185">Reference proteome</keyword>
<name>A0A8C7Z478_9TELE</name>
<dbReference type="InterPro" id="IPR043127">
    <property type="entry name" value="Sec-1-like_dom3a"/>
</dbReference>
<evidence type="ECO:0000256" key="9">
    <source>
        <dbReference type="ARBA" id="ARBA00022927"/>
    </source>
</evidence>
<keyword evidence="9" id="KW-0653">Protein transport</keyword>
<dbReference type="Ensembl" id="ENSOSIT00000038794.1">
    <property type="protein sequence ID" value="ENSOSIP00000036805.1"/>
    <property type="gene ID" value="ENSOSIG00000018280.1"/>
</dbReference>
<dbReference type="FunFam" id="1.25.40.850:FF:000002">
    <property type="entry name" value="Vacuolar protein sorting-associated protein 33A"/>
    <property type="match status" value="1"/>
</dbReference>
<evidence type="ECO:0000313" key="16">
    <source>
        <dbReference type="Proteomes" id="UP000694383"/>
    </source>
</evidence>
<dbReference type="GO" id="GO:0030136">
    <property type="term" value="C:clathrin-coated vesicle"/>
    <property type="evidence" value="ECO:0007669"/>
    <property type="project" value="UniProtKB-SubCell"/>
</dbReference>
<dbReference type="GO" id="GO:0005776">
    <property type="term" value="C:autophagosome"/>
    <property type="evidence" value="ECO:0007669"/>
    <property type="project" value="UniProtKB-SubCell"/>
</dbReference>
<evidence type="ECO:0000256" key="2">
    <source>
        <dbReference type="ARBA" id="ARBA00004412"/>
    </source>
</evidence>
<dbReference type="FunFam" id="3.40.50.1910:FF:000005">
    <property type="entry name" value="vacuolar protein sorting-associated protein 33A isoform X1"/>
    <property type="match status" value="1"/>
</dbReference>
<dbReference type="GO" id="GO:0015031">
    <property type="term" value="P:protein transport"/>
    <property type="evidence" value="ECO:0007669"/>
    <property type="project" value="UniProtKB-KW"/>
</dbReference>
<dbReference type="Gene3D" id="3.40.50.1910">
    <property type="match status" value="2"/>
</dbReference>
<dbReference type="PANTHER" id="PTHR11679">
    <property type="entry name" value="VESICLE PROTEIN SORTING-ASSOCIATED"/>
    <property type="match status" value="1"/>
</dbReference>
<dbReference type="InterPro" id="IPR027482">
    <property type="entry name" value="Sec1-like_dom2"/>
</dbReference>
<dbReference type="SUPFAM" id="SSF56815">
    <property type="entry name" value="Sec1/munc18-like (SM) proteins"/>
    <property type="match status" value="1"/>
</dbReference>
<dbReference type="GO" id="GO:0031902">
    <property type="term" value="C:late endosome membrane"/>
    <property type="evidence" value="ECO:0007669"/>
    <property type="project" value="UniProtKB-SubCell"/>
</dbReference>
<evidence type="ECO:0000256" key="8">
    <source>
        <dbReference type="ARBA" id="ARBA00022753"/>
    </source>
</evidence>
<dbReference type="GO" id="GO:0005769">
    <property type="term" value="C:early endosome"/>
    <property type="evidence" value="ECO:0007669"/>
    <property type="project" value="UniProtKB-SubCell"/>
</dbReference>
<evidence type="ECO:0000256" key="14">
    <source>
        <dbReference type="ARBA" id="ARBA00054535"/>
    </source>
</evidence>
<reference evidence="15" key="1">
    <citation type="submission" date="2025-08" db="UniProtKB">
        <authorList>
            <consortium name="Ensembl"/>
        </authorList>
    </citation>
    <scope>IDENTIFICATION</scope>
</reference>
<proteinExistence type="inferred from homology"/>
<reference evidence="15" key="2">
    <citation type="submission" date="2025-09" db="UniProtKB">
        <authorList>
            <consortium name="Ensembl"/>
        </authorList>
    </citation>
    <scope>IDENTIFICATION</scope>
</reference>
<dbReference type="InterPro" id="IPR036045">
    <property type="entry name" value="Sec1-like_sf"/>
</dbReference>
<dbReference type="Proteomes" id="UP000694383">
    <property type="component" value="Unplaced"/>
</dbReference>
<accession>A0A8C7Z478</accession>
<organism evidence="15 16">
    <name type="scientific">Oryzias sinensis</name>
    <name type="common">Chinese medaka</name>
    <dbReference type="NCBI Taxonomy" id="183150"/>
    <lineage>
        <taxon>Eukaryota</taxon>
        <taxon>Metazoa</taxon>
        <taxon>Chordata</taxon>
        <taxon>Craniata</taxon>
        <taxon>Vertebrata</taxon>
        <taxon>Euteleostomi</taxon>
        <taxon>Actinopterygii</taxon>
        <taxon>Neopterygii</taxon>
        <taxon>Teleostei</taxon>
        <taxon>Neoteleostei</taxon>
        <taxon>Acanthomorphata</taxon>
        <taxon>Ovalentaria</taxon>
        <taxon>Atherinomorphae</taxon>
        <taxon>Beloniformes</taxon>
        <taxon>Adrianichthyidae</taxon>
        <taxon>Oryziinae</taxon>
        <taxon>Oryzias</taxon>
    </lineage>
</organism>
<evidence type="ECO:0000313" key="15">
    <source>
        <dbReference type="Ensembl" id="ENSOSIP00000036805.1"/>
    </source>
</evidence>
<keyword evidence="10" id="KW-0472">Membrane</keyword>
<dbReference type="Gene3D" id="3.40.50.2060">
    <property type="match status" value="1"/>
</dbReference>
<dbReference type="Pfam" id="PF00995">
    <property type="entry name" value="Sec1"/>
    <property type="match status" value="1"/>
</dbReference>